<dbReference type="EMBL" id="KE356561">
    <property type="protein sequence ID" value="ERG96917.1"/>
    <property type="molecule type" value="Genomic_DNA"/>
</dbReference>
<evidence type="ECO:0000313" key="1">
    <source>
        <dbReference type="EMBL" id="ERG96917.1"/>
    </source>
</evidence>
<name>U1PT04_9EURY</name>
<evidence type="ECO:0000313" key="2">
    <source>
        <dbReference type="Proteomes" id="UP000030710"/>
    </source>
</evidence>
<gene>
    <name evidence="1" type="ORF">J07HQW2_03401</name>
</gene>
<dbReference type="AlphaFoldDB" id="U1PT04"/>
<protein>
    <submittedName>
        <fullName evidence="1">Uncharacterized protein</fullName>
    </submittedName>
</protein>
<organism evidence="1 2">
    <name type="scientific">Haloquadratum walsbyi J07HQW2</name>
    <dbReference type="NCBI Taxonomy" id="1238425"/>
    <lineage>
        <taxon>Archaea</taxon>
        <taxon>Methanobacteriati</taxon>
        <taxon>Methanobacteriota</taxon>
        <taxon>Stenosarchaea group</taxon>
        <taxon>Halobacteria</taxon>
        <taxon>Halobacteriales</taxon>
        <taxon>Haloferacaceae</taxon>
        <taxon>Haloquadratum</taxon>
    </lineage>
</organism>
<dbReference type="HOGENOM" id="CLU_3194458_0_0_2"/>
<proteinExistence type="predicted"/>
<sequence length="45" mass="5212">MIGDVNSIIGDDREPRNQSVVLNTWCLLIDHQSELYYNISTFNVK</sequence>
<reference evidence="1 2" key="1">
    <citation type="journal article" date="2013" name="PLoS ONE">
        <title>Assembly-driven community genomics of a hypersaline microbial ecosystem.</title>
        <authorList>
            <person name="Podell S."/>
            <person name="Ugalde J.A."/>
            <person name="Narasingarao P."/>
            <person name="Banfield J.F."/>
            <person name="Heidelberg K.B."/>
            <person name="Allen E.E."/>
        </authorList>
    </citation>
    <scope>NUCLEOTIDE SEQUENCE [LARGE SCALE GENOMIC DNA]</scope>
    <source>
        <strain evidence="2">J07HQW2</strain>
    </source>
</reference>
<accession>U1PT04</accession>
<dbReference type="Proteomes" id="UP000030710">
    <property type="component" value="Unassembled WGS sequence"/>
</dbReference>